<dbReference type="GO" id="GO:0009307">
    <property type="term" value="P:DNA restriction-modification system"/>
    <property type="evidence" value="ECO:0007669"/>
    <property type="project" value="InterPro"/>
</dbReference>
<dbReference type="RefSeq" id="WP_017041780.1">
    <property type="nucleotide sequence ID" value="NZ_AJYQ02000020.1"/>
</dbReference>
<dbReference type="OrthoDB" id="9805629at2"/>
<gene>
    <name evidence="9" type="ORF">A1QO_04130</name>
</gene>
<dbReference type="EMBL" id="AJYQ02000020">
    <property type="protein sequence ID" value="OEE37300.1"/>
    <property type="molecule type" value="Genomic_DNA"/>
</dbReference>
<keyword evidence="5 8" id="KW-0949">S-adenosyl-L-methionine</keyword>
<dbReference type="PANTHER" id="PTHR30481">
    <property type="entry name" value="DNA ADENINE METHYLASE"/>
    <property type="match status" value="1"/>
</dbReference>
<feature type="binding site" evidence="7">
    <location>
        <position position="61"/>
    </location>
    <ligand>
        <name>S-adenosyl-L-methionine</name>
        <dbReference type="ChEBI" id="CHEBI:59789"/>
    </ligand>
</feature>
<dbReference type="Pfam" id="PF02086">
    <property type="entry name" value="MethyltransfD12"/>
    <property type="match status" value="1"/>
</dbReference>
<evidence type="ECO:0000313" key="10">
    <source>
        <dbReference type="Proteomes" id="UP000094741"/>
    </source>
</evidence>
<dbReference type="InterPro" id="IPR023095">
    <property type="entry name" value="Ade_MeTrfase_dom_2"/>
</dbReference>
<dbReference type="InterPro" id="IPR012327">
    <property type="entry name" value="MeTrfase_D12"/>
</dbReference>
<dbReference type="InterPro" id="IPR029063">
    <property type="entry name" value="SAM-dependent_MTases_sf"/>
</dbReference>
<dbReference type="PROSITE" id="PS00092">
    <property type="entry name" value="N6_MTASE"/>
    <property type="match status" value="1"/>
</dbReference>
<name>A0A1E5BIS5_9VIBR</name>
<evidence type="ECO:0000256" key="7">
    <source>
        <dbReference type="PIRSR" id="PIRSR000398-1"/>
    </source>
</evidence>
<dbReference type="Gene3D" id="1.10.1020.10">
    <property type="entry name" value="Adenine-specific Methyltransferase, Domain 2"/>
    <property type="match status" value="1"/>
</dbReference>
<dbReference type="PANTHER" id="PTHR30481:SF3">
    <property type="entry name" value="DNA ADENINE METHYLASE"/>
    <property type="match status" value="1"/>
</dbReference>
<dbReference type="EC" id="2.1.1.72" evidence="2 8"/>
<dbReference type="InterPro" id="IPR002052">
    <property type="entry name" value="DNA_methylase_N6_adenine_CS"/>
</dbReference>
<reference evidence="9 10" key="1">
    <citation type="journal article" date="2012" name="Science">
        <title>Ecological populations of bacteria act as socially cohesive units of antibiotic production and resistance.</title>
        <authorList>
            <person name="Cordero O.X."/>
            <person name="Wildschutte H."/>
            <person name="Kirkup B."/>
            <person name="Proehl S."/>
            <person name="Ngo L."/>
            <person name="Hussain F."/>
            <person name="Le Roux F."/>
            <person name="Mincer T."/>
            <person name="Polz M.F."/>
        </authorList>
    </citation>
    <scope>NUCLEOTIDE SEQUENCE [LARGE SCALE GENOMIC DNA]</scope>
    <source>
        <strain evidence="9 10">ZF-129</strain>
    </source>
</reference>
<dbReference type="NCBIfam" id="TIGR00571">
    <property type="entry name" value="dam"/>
    <property type="match status" value="1"/>
</dbReference>
<evidence type="ECO:0000256" key="1">
    <source>
        <dbReference type="ARBA" id="ARBA00006594"/>
    </source>
</evidence>
<dbReference type="Proteomes" id="UP000094741">
    <property type="component" value="Unassembled WGS sequence"/>
</dbReference>
<keyword evidence="4 8" id="KW-0808">Transferase</keyword>
<comment type="similarity">
    <text evidence="1 8">Belongs to the N(4)/N(6)-methyltransferase family.</text>
</comment>
<dbReference type="GO" id="GO:0032259">
    <property type="term" value="P:methylation"/>
    <property type="evidence" value="ECO:0007669"/>
    <property type="project" value="UniProtKB-KW"/>
</dbReference>
<dbReference type="GO" id="GO:0006298">
    <property type="term" value="P:mismatch repair"/>
    <property type="evidence" value="ECO:0007669"/>
    <property type="project" value="TreeGrafter"/>
</dbReference>
<evidence type="ECO:0000313" key="9">
    <source>
        <dbReference type="EMBL" id="OEE37300.1"/>
    </source>
</evidence>
<sequence>MYDRLATKSPIKWLGNKSYLAQSLRRLIEKEIDFDSTVIELFSGSLGLSLYFGFPNVLANDTNRELINFFQHQINGDHASPHWNFSKDLYYKAREEYRTNINNDWCKKRRSDLFLFLNIAGFNGLYRVNQKGTYNTPVGTASSFPIAKIQKCREFRKTAQSWIFTSKCFSEFTHAQLNSSGLIYIDPPYAEEFNGYQGSFTMDDQLAVIDSLKGVDTPVIISNSIKNKTLLKAYREAGFRLYRIKVNRYVAANGDKRKQVSELVAFRGFKTKKIRSLCPDLLPLLT</sequence>
<accession>A0A1E5BIS5</accession>
<evidence type="ECO:0000256" key="8">
    <source>
        <dbReference type="RuleBase" id="RU361257"/>
    </source>
</evidence>
<feature type="binding site" evidence="7">
    <location>
        <position position="13"/>
    </location>
    <ligand>
        <name>S-adenosyl-L-methionine</name>
        <dbReference type="ChEBI" id="CHEBI:59789"/>
    </ligand>
</feature>
<evidence type="ECO:0000256" key="4">
    <source>
        <dbReference type="ARBA" id="ARBA00022679"/>
    </source>
</evidence>
<dbReference type="eggNOG" id="COG0338">
    <property type="taxonomic scope" value="Bacteria"/>
</dbReference>
<dbReference type="SUPFAM" id="SSF53335">
    <property type="entry name" value="S-adenosyl-L-methionine-dependent methyltransferases"/>
    <property type="match status" value="1"/>
</dbReference>
<evidence type="ECO:0000256" key="3">
    <source>
        <dbReference type="ARBA" id="ARBA00022603"/>
    </source>
</evidence>
<dbReference type="GO" id="GO:0043565">
    <property type="term" value="F:sequence-specific DNA binding"/>
    <property type="evidence" value="ECO:0007669"/>
    <property type="project" value="TreeGrafter"/>
</dbReference>
<feature type="binding site" evidence="7">
    <location>
        <position position="17"/>
    </location>
    <ligand>
        <name>S-adenosyl-L-methionine</name>
        <dbReference type="ChEBI" id="CHEBI:59789"/>
    </ligand>
</feature>
<evidence type="ECO:0000256" key="2">
    <source>
        <dbReference type="ARBA" id="ARBA00011900"/>
    </source>
</evidence>
<dbReference type="InterPro" id="IPR012263">
    <property type="entry name" value="M_m6A_EcoRV"/>
</dbReference>
<protein>
    <recommendedName>
        <fullName evidence="2 8">Site-specific DNA-methyltransferase (adenine-specific)</fullName>
        <ecNumber evidence="2 8">2.1.1.72</ecNumber>
    </recommendedName>
</protein>
<comment type="catalytic activity">
    <reaction evidence="6 8">
        <text>a 2'-deoxyadenosine in DNA + S-adenosyl-L-methionine = an N(6)-methyl-2'-deoxyadenosine in DNA + S-adenosyl-L-homocysteine + H(+)</text>
        <dbReference type="Rhea" id="RHEA:15197"/>
        <dbReference type="Rhea" id="RHEA-COMP:12418"/>
        <dbReference type="Rhea" id="RHEA-COMP:12419"/>
        <dbReference type="ChEBI" id="CHEBI:15378"/>
        <dbReference type="ChEBI" id="CHEBI:57856"/>
        <dbReference type="ChEBI" id="CHEBI:59789"/>
        <dbReference type="ChEBI" id="CHEBI:90615"/>
        <dbReference type="ChEBI" id="CHEBI:90616"/>
        <dbReference type="EC" id="2.1.1.72"/>
    </reaction>
</comment>
<evidence type="ECO:0000256" key="6">
    <source>
        <dbReference type="ARBA" id="ARBA00047942"/>
    </source>
</evidence>
<evidence type="ECO:0000256" key="5">
    <source>
        <dbReference type="ARBA" id="ARBA00022691"/>
    </source>
</evidence>
<keyword evidence="3 8" id="KW-0489">Methyltransferase</keyword>
<dbReference type="AlphaFoldDB" id="A0A1E5BIS5"/>
<dbReference type="STRING" id="1187848.A1QO_04130"/>
<feature type="binding site" evidence="7">
    <location>
        <position position="186"/>
    </location>
    <ligand>
        <name>S-adenosyl-L-methionine</name>
        <dbReference type="ChEBI" id="CHEBI:59789"/>
    </ligand>
</feature>
<dbReference type="GO" id="GO:1904047">
    <property type="term" value="F:S-adenosyl-L-methionine binding"/>
    <property type="evidence" value="ECO:0007669"/>
    <property type="project" value="TreeGrafter"/>
</dbReference>
<proteinExistence type="inferred from homology"/>
<dbReference type="Gene3D" id="3.40.50.150">
    <property type="entry name" value="Vaccinia Virus protein VP39"/>
    <property type="match status" value="1"/>
</dbReference>
<dbReference type="PRINTS" id="PR00505">
    <property type="entry name" value="D12N6MTFRASE"/>
</dbReference>
<dbReference type="GO" id="GO:0009007">
    <property type="term" value="F:site-specific DNA-methyltransferase (adenine-specific) activity"/>
    <property type="evidence" value="ECO:0007669"/>
    <property type="project" value="UniProtKB-UniRule"/>
</dbReference>
<comment type="caution">
    <text evidence="9">The sequence shown here is derived from an EMBL/GenBank/DDBJ whole genome shotgun (WGS) entry which is preliminary data.</text>
</comment>
<organism evidence="9 10">
    <name type="scientific">Vibrio genomosp. F10 str. ZF-129</name>
    <dbReference type="NCBI Taxonomy" id="1187848"/>
    <lineage>
        <taxon>Bacteria</taxon>
        <taxon>Pseudomonadati</taxon>
        <taxon>Pseudomonadota</taxon>
        <taxon>Gammaproteobacteria</taxon>
        <taxon>Vibrionales</taxon>
        <taxon>Vibrionaceae</taxon>
        <taxon>Vibrio</taxon>
    </lineage>
</organism>
<dbReference type="PIRSF" id="PIRSF000398">
    <property type="entry name" value="M_m6A_EcoRV"/>
    <property type="match status" value="1"/>
</dbReference>